<evidence type="ECO:0000256" key="2">
    <source>
        <dbReference type="ARBA" id="ARBA00009045"/>
    </source>
</evidence>
<dbReference type="GO" id="GO:0016020">
    <property type="term" value="C:membrane"/>
    <property type="evidence" value="ECO:0007669"/>
    <property type="project" value="UniProtKB-SubCell"/>
</dbReference>
<organism evidence="10 11">
    <name type="scientific">Stieleria marina</name>
    <dbReference type="NCBI Taxonomy" id="1930275"/>
    <lineage>
        <taxon>Bacteria</taxon>
        <taxon>Pseudomonadati</taxon>
        <taxon>Planctomycetota</taxon>
        <taxon>Planctomycetia</taxon>
        <taxon>Pirellulales</taxon>
        <taxon>Pirellulaceae</taxon>
        <taxon>Stieleria</taxon>
    </lineage>
</organism>
<keyword evidence="5 8" id="KW-1133">Transmembrane helix</keyword>
<dbReference type="Gene3D" id="1.20.1540.10">
    <property type="entry name" value="Rhomboid-like"/>
    <property type="match status" value="1"/>
</dbReference>
<comment type="subcellular location">
    <subcellularLocation>
        <location evidence="1">Membrane</location>
        <topology evidence="1">Multi-pass membrane protein</topology>
    </subcellularLocation>
</comment>
<evidence type="ECO:0000256" key="6">
    <source>
        <dbReference type="ARBA" id="ARBA00023136"/>
    </source>
</evidence>
<feature type="transmembrane region" description="Helical" evidence="8">
    <location>
        <begin position="138"/>
        <end position="157"/>
    </location>
</feature>
<dbReference type="InterPro" id="IPR022764">
    <property type="entry name" value="Peptidase_S54_rhomboid_dom"/>
</dbReference>
<dbReference type="PANTHER" id="PTHR43731">
    <property type="entry name" value="RHOMBOID PROTEASE"/>
    <property type="match status" value="1"/>
</dbReference>
<feature type="region of interest" description="Disordered" evidence="7">
    <location>
        <begin position="30"/>
        <end position="54"/>
    </location>
</feature>
<feature type="transmembrane region" description="Helical" evidence="8">
    <location>
        <begin position="210"/>
        <end position="233"/>
    </location>
</feature>
<dbReference type="InterPro" id="IPR050925">
    <property type="entry name" value="Rhomboid_protease_S54"/>
</dbReference>
<keyword evidence="10" id="KW-0645">Protease</keyword>
<dbReference type="EC" id="3.4.21.105" evidence="10"/>
<dbReference type="InterPro" id="IPR038236">
    <property type="entry name" value="GlpG_N_sf"/>
</dbReference>
<feature type="domain" description="Peptidase S54 rhomboid" evidence="9">
    <location>
        <begin position="201"/>
        <end position="349"/>
    </location>
</feature>
<evidence type="ECO:0000256" key="8">
    <source>
        <dbReference type="SAM" id="Phobius"/>
    </source>
</evidence>
<dbReference type="SUPFAM" id="SSF144091">
    <property type="entry name" value="Rhomboid-like"/>
    <property type="match status" value="1"/>
</dbReference>
<comment type="similarity">
    <text evidence="2">Belongs to the peptidase S54 family.</text>
</comment>
<feature type="transmembrane region" description="Helical" evidence="8">
    <location>
        <begin position="272"/>
        <end position="295"/>
    </location>
</feature>
<dbReference type="GO" id="GO:0004252">
    <property type="term" value="F:serine-type endopeptidase activity"/>
    <property type="evidence" value="ECO:0007669"/>
    <property type="project" value="InterPro"/>
</dbReference>
<reference evidence="10 11" key="1">
    <citation type="submission" date="2019-02" db="EMBL/GenBank/DDBJ databases">
        <title>Deep-cultivation of Planctomycetes and their phenomic and genomic characterization uncovers novel biology.</title>
        <authorList>
            <person name="Wiegand S."/>
            <person name="Jogler M."/>
            <person name="Boedeker C."/>
            <person name="Pinto D."/>
            <person name="Vollmers J."/>
            <person name="Rivas-Marin E."/>
            <person name="Kohn T."/>
            <person name="Peeters S.H."/>
            <person name="Heuer A."/>
            <person name="Rast P."/>
            <person name="Oberbeckmann S."/>
            <person name="Bunk B."/>
            <person name="Jeske O."/>
            <person name="Meyerdierks A."/>
            <person name="Storesund J.E."/>
            <person name="Kallscheuer N."/>
            <person name="Luecker S."/>
            <person name="Lage O.M."/>
            <person name="Pohl T."/>
            <person name="Merkel B.J."/>
            <person name="Hornburger P."/>
            <person name="Mueller R.-W."/>
            <person name="Bruemmer F."/>
            <person name="Labrenz M."/>
            <person name="Spormann A.M."/>
            <person name="Op den Camp H."/>
            <person name="Overmann J."/>
            <person name="Amann R."/>
            <person name="Jetten M.S.M."/>
            <person name="Mascher T."/>
            <person name="Medema M.H."/>
            <person name="Devos D.P."/>
            <person name="Kaster A.-K."/>
            <person name="Ovreas L."/>
            <person name="Rohde M."/>
            <person name="Galperin M.Y."/>
            <person name="Jogler C."/>
        </authorList>
    </citation>
    <scope>NUCLEOTIDE SEQUENCE [LARGE SCALE GENOMIC DNA]</scope>
    <source>
        <strain evidence="10 11">K23_9</strain>
    </source>
</reference>
<evidence type="ECO:0000256" key="3">
    <source>
        <dbReference type="ARBA" id="ARBA00022692"/>
    </source>
</evidence>
<evidence type="ECO:0000313" key="11">
    <source>
        <dbReference type="Proteomes" id="UP000319817"/>
    </source>
</evidence>
<dbReference type="PANTHER" id="PTHR43731:SF14">
    <property type="entry name" value="PRESENILIN-ASSOCIATED RHOMBOID-LIKE PROTEIN, MITOCHONDRIAL"/>
    <property type="match status" value="1"/>
</dbReference>
<evidence type="ECO:0000256" key="5">
    <source>
        <dbReference type="ARBA" id="ARBA00022989"/>
    </source>
</evidence>
<name>A0A517P1A0_9BACT</name>
<dbReference type="OrthoDB" id="9813074at2"/>
<protein>
    <submittedName>
        <fullName evidence="10">Rhomboid protease GlpG</fullName>
        <ecNumber evidence="10">3.4.21.105</ecNumber>
    </submittedName>
</protein>
<dbReference type="Pfam" id="PF01694">
    <property type="entry name" value="Rhomboid"/>
    <property type="match status" value="1"/>
</dbReference>
<dbReference type="AlphaFoldDB" id="A0A517P1A0"/>
<gene>
    <name evidence="10" type="primary">glpG</name>
    <name evidence="10" type="ORF">K239x_51670</name>
</gene>
<keyword evidence="6 8" id="KW-0472">Membrane</keyword>
<dbReference type="EMBL" id="CP036526">
    <property type="protein sequence ID" value="QDT13150.1"/>
    <property type="molecule type" value="Genomic_DNA"/>
</dbReference>
<evidence type="ECO:0000256" key="1">
    <source>
        <dbReference type="ARBA" id="ARBA00004141"/>
    </source>
</evidence>
<keyword evidence="4 10" id="KW-0378">Hydrolase</keyword>
<dbReference type="GO" id="GO:0006508">
    <property type="term" value="P:proteolysis"/>
    <property type="evidence" value="ECO:0007669"/>
    <property type="project" value="UniProtKB-KW"/>
</dbReference>
<accession>A0A517P1A0</accession>
<feature type="compositionally biased region" description="Polar residues" evidence="7">
    <location>
        <begin position="36"/>
        <end position="53"/>
    </location>
</feature>
<feature type="transmembrane region" description="Helical" evidence="8">
    <location>
        <begin position="332"/>
        <end position="351"/>
    </location>
</feature>
<keyword evidence="11" id="KW-1185">Reference proteome</keyword>
<evidence type="ECO:0000256" key="7">
    <source>
        <dbReference type="SAM" id="MobiDB-lite"/>
    </source>
</evidence>
<proteinExistence type="inferred from homology"/>
<dbReference type="Gene3D" id="3.30.70.2350">
    <property type="match status" value="1"/>
</dbReference>
<dbReference type="Proteomes" id="UP000319817">
    <property type="component" value="Chromosome"/>
</dbReference>
<sequence length="357" mass="38667">MRRIGTLTDGSQAKRFCDFMVTQSIDATSEKGIADSGSSPASTRSAASDTAPDSTWDIWIREEAHVAAAREALQAFQANPNDSRFNVAGKADEIRHQKVADQQRKLKQQKAMVQKMPRSSGAAVGGGLLSRDVKQQKIPVTIAIIAISVLCSFATGFGRPRKSRVPGEYSTEENLYGALSFVDWRDYHHSKNDAFASIRKGEVWRLITPMFMHGATMHLVFNMMFVFFLGSVIERLHGSLFLAILVIVTHVIGMIVQVSLPGADALPDVLSGLAGSPFAIGASGAVYGLFGYLWIRPALDRSYPIQLDDMNVIIMLVWLVACIFVINGVANGAHIGGFISGILAAVLVVQVSKLSAK</sequence>
<dbReference type="InterPro" id="IPR035952">
    <property type="entry name" value="Rhomboid-like_sf"/>
</dbReference>
<evidence type="ECO:0000259" key="9">
    <source>
        <dbReference type="Pfam" id="PF01694"/>
    </source>
</evidence>
<keyword evidence="3 8" id="KW-0812">Transmembrane</keyword>
<evidence type="ECO:0000313" key="10">
    <source>
        <dbReference type="EMBL" id="QDT13150.1"/>
    </source>
</evidence>
<feature type="transmembrane region" description="Helical" evidence="8">
    <location>
        <begin position="240"/>
        <end position="260"/>
    </location>
</feature>
<evidence type="ECO:0000256" key="4">
    <source>
        <dbReference type="ARBA" id="ARBA00022801"/>
    </source>
</evidence>
<dbReference type="RefSeq" id="WP_145420935.1">
    <property type="nucleotide sequence ID" value="NZ_CP036526.1"/>
</dbReference>